<proteinExistence type="predicted"/>
<organism evidence="1 2">
    <name type="scientific">Nesidiocoris tenuis</name>
    <dbReference type="NCBI Taxonomy" id="355587"/>
    <lineage>
        <taxon>Eukaryota</taxon>
        <taxon>Metazoa</taxon>
        <taxon>Ecdysozoa</taxon>
        <taxon>Arthropoda</taxon>
        <taxon>Hexapoda</taxon>
        <taxon>Insecta</taxon>
        <taxon>Pterygota</taxon>
        <taxon>Neoptera</taxon>
        <taxon>Paraneoptera</taxon>
        <taxon>Hemiptera</taxon>
        <taxon>Heteroptera</taxon>
        <taxon>Panheteroptera</taxon>
        <taxon>Cimicomorpha</taxon>
        <taxon>Miridae</taxon>
        <taxon>Dicyphina</taxon>
        <taxon>Nesidiocoris</taxon>
    </lineage>
</organism>
<feature type="non-terminal residue" evidence="1">
    <location>
        <position position="142"/>
    </location>
</feature>
<dbReference type="AlphaFoldDB" id="A0A6H5H7E8"/>
<reference evidence="1 2" key="1">
    <citation type="submission" date="2020-02" db="EMBL/GenBank/DDBJ databases">
        <authorList>
            <person name="Ferguson B K."/>
        </authorList>
    </citation>
    <scope>NUCLEOTIDE SEQUENCE [LARGE SCALE GENOMIC DNA]</scope>
</reference>
<keyword evidence="2" id="KW-1185">Reference proteome</keyword>
<protein>
    <submittedName>
        <fullName evidence="1">Uncharacterized protein</fullName>
    </submittedName>
</protein>
<name>A0A6H5H7E8_9HEMI</name>
<sequence>MAQNRRIPILADAEAHTVGGQFVQPVHDRKTEQIFEQYGDRFAHFARADQHHLDRIGCFAVEDGRHRADDPIIGRFHFHIIQGEQLGAEPAGDVCGQQAADIRNVGSAVAVADVDGRTAGVASGRRLETEGTHIVSAEKPAL</sequence>
<dbReference type="EMBL" id="CADCXU010026920">
    <property type="protein sequence ID" value="CAB0013638.1"/>
    <property type="molecule type" value="Genomic_DNA"/>
</dbReference>
<dbReference type="Proteomes" id="UP000479000">
    <property type="component" value="Unassembled WGS sequence"/>
</dbReference>
<evidence type="ECO:0000313" key="2">
    <source>
        <dbReference type="Proteomes" id="UP000479000"/>
    </source>
</evidence>
<accession>A0A6H5H7E8</accession>
<evidence type="ECO:0000313" key="1">
    <source>
        <dbReference type="EMBL" id="CAB0013638.1"/>
    </source>
</evidence>
<gene>
    <name evidence="1" type="ORF">NTEN_LOCUS18231</name>
</gene>